<proteinExistence type="predicted"/>
<gene>
    <name evidence="1" type="ORF">TL10_07535</name>
</gene>
<dbReference type="STRING" id="280871.TL10_07535"/>
<evidence type="ECO:0000313" key="2">
    <source>
        <dbReference type="Proteomes" id="UP000032221"/>
    </source>
</evidence>
<sequence>MGVINEYFLASSDAAAADVLDTGPTNAVIGPDPGSELASLEAILLGLDPVSDEAVSLVSRDDHAVDVAHHDDYSCMVVKIASGTTQLIASATLDELRPHLQRWARTEDFAGTTDADLHEMMTALHPLFVSAASDPGQALYVWISL</sequence>
<dbReference type="RefSeq" id="WP_043985171.1">
    <property type="nucleotide sequence ID" value="NZ_JXST01000008.1"/>
</dbReference>
<name>A0A0D1LNE8_9MYCO</name>
<keyword evidence="2" id="KW-1185">Reference proteome</keyword>
<accession>A0A0D1LNE8</accession>
<reference evidence="1 2" key="1">
    <citation type="submission" date="2015-01" db="EMBL/GenBank/DDBJ databases">
        <title>Genome sequence of Mycobacterium llatzerense and Mycobacterium immunogenum recovered from brain abscess.</title>
        <authorList>
            <person name="Greninger A.L."/>
            <person name="Langelier C."/>
            <person name="Cunningham G."/>
            <person name="Chiu C.Y."/>
            <person name="Miller S."/>
        </authorList>
    </citation>
    <scope>NUCLEOTIDE SEQUENCE [LARGE SCALE GENOMIC DNA]</scope>
    <source>
        <strain evidence="1 2">CLUC14</strain>
    </source>
</reference>
<evidence type="ECO:0000313" key="1">
    <source>
        <dbReference type="EMBL" id="KIU17481.1"/>
    </source>
</evidence>
<dbReference type="OrthoDB" id="4764779at2"/>
<comment type="caution">
    <text evidence="1">The sequence shown here is derived from an EMBL/GenBank/DDBJ whole genome shotgun (WGS) entry which is preliminary data.</text>
</comment>
<dbReference type="PATRIC" id="fig|280871.6.peg.1559"/>
<organism evidence="1 2">
    <name type="scientific">Mycolicibacterium llatzerense</name>
    <dbReference type="NCBI Taxonomy" id="280871"/>
    <lineage>
        <taxon>Bacteria</taxon>
        <taxon>Bacillati</taxon>
        <taxon>Actinomycetota</taxon>
        <taxon>Actinomycetes</taxon>
        <taxon>Mycobacteriales</taxon>
        <taxon>Mycobacteriaceae</taxon>
        <taxon>Mycolicibacterium</taxon>
    </lineage>
</organism>
<dbReference type="Proteomes" id="UP000032221">
    <property type="component" value="Unassembled WGS sequence"/>
</dbReference>
<dbReference type="AlphaFoldDB" id="A0A0D1LNE8"/>
<protein>
    <submittedName>
        <fullName evidence="1">Uncharacterized protein</fullName>
    </submittedName>
</protein>
<dbReference type="EMBL" id="JXST01000008">
    <property type="protein sequence ID" value="KIU17481.1"/>
    <property type="molecule type" value="Genomic_DNA"/>
</dbReference>